<organism evidence="1 2">
    <name type="scientific">Levilactobacillus brevis ATCC 14869 = DSM 20054</name>
    <dbReference type="NCBI Taxonomy" id="649758"/>
    <lineage>
        <taxon>Bacteria</taxon>
        <taxon>Bacillati</taxon>
        <taxon>Bacillota</taxon>
        <taxon>Bacilli</taxon>
        <taxon>Lactobacillales</taxon>
        <taxon>Lactobacillaceae</taxon>
        <taxon>Levilactobacillus</taxon>
    </lineage>
</organism>
<evidence type="ECO:0000313" key="1">
    <source>
        <dbReference type="EMBL" id="ERK42218.1"/>
    </source>
</evidence>
<dbReference type="EMBL" id="AWVK01000093">
    <property type="protein sequence ID" value="ERK42218.1"/>
    <property type="molecule type" value="Genomic_DNA"/>
</dbReference>
<sequence>MKLDGLLGKDWLALLGASGNRGDWVTGREYLNWAKFGLAIWWLIVTNQWGISDWSWSANLPTCPARLVAIDLATDVSRWCNWVVTAVYVVPRDCLSVSIIRELWVSSDAQTNKIII</sequence>
<reference evidence="1 2" key="1">
    <citation type="submission" date="2013-06" db="EMBL/GenBank/DDBJ databases">
        <authorList>
            <person name="Weinstock G."/>
            <person name="Sodergren E."/>
            <person name="Lobos E.A."/>
            <person name="Fulton L."/>
            <person name="Fulton R."/>
            <person name="Courtney L."/>
            <person name="Fronick C."/>
            <person name="O'Laughlin M."/>
            <person name="Godfrey J."/>
            <person name="Wilson R.M."/>
            <person name="Miner T."/>
            <person name="Farmer C."/>
            <person name="Delehaunty K."/>
            <person name="Cordes M."/>
            <person name="Minx P."/>
            <person name="Tomlinson C."/>
            <person name="Chen J."/>
            <person name="Wollam A."/>
            <person name="Pepin K.H."/>
            <person name="Bhonagiri V."/>
            <person name="Zhang X."/>
            <person name="Warren W."/>
            <person name="Mitreva M."/>
            <person name="Mardis E.R."/>
            <person name="Wilson R.K."/>
        </authorList>
    </citation>
    <scope>NUCLEOTIDE SEQUENCE [LARGE SCALE GENOMIC DNA]</scope>
    <source>
        <strain evidence="1 2">ATCC 14869</strain>
    </source>
</reference>
<dbReference type="Proteomes" id="UP000016644">
    <property type="component" value="Unassembled WGS sequence"/>
</dbReference>
<dbReference type="AlphaFoldDB" id="U2QLN7"/>
<dbReference type="HOGENOM" id="CLU_2093691_0_0_9"/>
<comment type="caution">
    <text evidence="1">The sequence shown here is derived from an EMBL/GenBank/DDBJ whole genome shotgun (WGS) entry which is preliminary data.</text>
</comment>
<accession>U2QLN7</accession>
<evidence type="ECO:0000313" key="2">
    <source>
        <dbReference type="Proteomes" id="UP000016644"/>
    </source>
</evidence>
<protein>
    <submittedName>
        <fullName evidence="1">Uncharacterized protein</fullName>
    </submittedName>
</protein>
<name>U2QLN7_LEVBR</name>
<gene>
    <name evidence="1" type="ORF">HMPREF0495_01992</name>
</gene>
<proteinExistence type="predicted"/>